<protein>
    <submittedName>
        <fullName evidence="8">Fimbrial protein</fullName>
    </submittedName>
</protein>
<evidence type="ECO:0000256" key="5">
    <source>
        <dbReference type="SAM" id="SignalP"/>
    </source>
</evidence>
<dbReference type="PANTHER" id="PTHR33420">
    <property type="entry name" value="FIMBRIAL SUBUNIT ELFA-RELATED"/>
    <property type="match status" value="1"/>
</dbReference>
<dbReference type="AlphaFoldDB" id="A0A822WL81"/>
<evidence type="ECO:0000256" key="2">
    <source>
        <dbReference type="ARBA" id="ARBA00006671"/>
    </source>
</evidence>
<feature type="chain" id="PRO_5032644799" evidence="5">
    <location>
        <begin position="22"/>
        <end position="307"/>
    </location>
</feature>
<dbReference type="RefSeq" id="WP_074147899.1">
    <property type="nucleotide sequence ID" value="NZ_CP039452.1"/>
</dbReference>
<feature type="signal peptide" evidence="5">
    <location>
        <begin position="1"/>
        <end position="21"/>
    </location>
</feature>
<organism evidence="8 9">
    <name type="scientific">Enterobacter bugandensis</name>
    <dbReference type="NCBI Taxonomy" id="881260"/>
    <lineage>
        <taxon>Bacteria</taxon>
        <taxon>Pseudomonadati</taxon>
        <taxon>Pseudomonadota</taxon>
        <taxon>Gammaproteobacteria</taxon>
        <taxon>Enterobacterales</taxon>
        <taxon>Enterobacteriaceae</taxon>
        <taxon>Enterobacter</taxon>
    </lineage>
</organism>
<dbReference type="Pfam" id="PF00419">
    <property type="entry name" value="Fimbrial"/>
    <property type="match status" value="1"/>
</dbReference>
<dbReference type="EMBL" id="FJZI01000001">
    <property type="protein sequence ID" value="CZX01248.1"/>
    <property type="molecule type" value="Genomic_DNA"/>
</dbReference>
<name>A0A822WL81_9ENTR</name>
<evidence type="ECO:0000313" key="9">
    <source>
        <dbReference type="Proteomes" id="UP000076063"/>
    </source>
</evidence>
<dbReference type="GO" id="GO:0043709">
    <property type="term" value="P:cell adhesion involved in single-species biofilm formation"/>
    <property type="evidence" value="ECO:0007669"/>
    <property type="project" value="TreeGrafter"/>
</dbReference>
<keyword evidence="4" id="KW-0281">Fimbrium</keyword>
<keyword evidence="3 5" id="KW-0732">Signal</keyword>
<dbReference type="Pfam" id="PF22003">
    <property type="entry name" value="MrkDrd"/>
    <property type="match status" value="1"/>
</dbReference>
<comment type="subcellular location">
    <subcellularLocation>
        <location evidence="1">Fimbrium</location>
    </subcellularLocation>
</comment>
<proteinExistence type="inferred from homology"/>
<sequence length="307" mass="31774">MNLLKIFLLLILTLISVESFAGCTNNISAQNFNLNFSNITAQRDVAPGTVIAAQSGIYNVNYSCTDSANTYQEAMSGSSLGNSLYDIGVSGYGVRVSENDTGGGFHHYFPMSFTIGSYSASYMYKVELVRTTAPAVSGALRSGQIANVSISNQFFIATWNITGGSITTLACSTSSGSLSFPIGNIPATSFGSTVGTTPANAQVTQTLGLTCNPGANINISLSGQQNPDVVNTSVLALSGQGGPGVAQGVGVQILYGGTPLNLNNTVFLKQSGGGLESFPIVARYYQTKSAVLPGTANATATLNITYQ</sequence>
<comment type="caution">
    <text evidence="8">The sequence shown here is derived from an EMBL/GenBank/DDBJ whole genome shotgun (WGS) entry which is preliminary data.</text>
</comment>
<gene>
    <name evidence="8" type="primary">fimA_2</name>
    <name evidence="8" type="ORF">SAMEA2273372_00225</name>
</gene>
<evidence type="ECO:0000256" key="3">
    <source>
        <dbReference type="ARBA" id="ARBA00022729"/>
    </source>
</evidence>
<dbReference type="PANTHER" id="PTHR33420:SF12">
    <property type="entry name" value="FIMBRIN-LIKE PROTEIN FIMI-RELATED"/>
    <property type="match status" value="1"/>
</dbReference>
<evidence type="ECO:0000313" key="8">
    <source>
        <dbReference type="EMBL" id="CZX01248.1"/>
    </source>
</evidence>
<reference evidence="8 9" key="1">
    <citation type="submission" date="2016-03" db="EMBL/GenBank/DDBJ databases">
        <authorList>
            <consortium name="Pathogen Informatics"/>
        </authorList>
    </citation>
    <scope>NUCLEOTIDE SEQUENCE [LARGE SCALE GENOMIC DNA]</scope>
    <source>
        <strain evidence="9">e1527</strain>
    </source>
</reference>
<evidence type="ECO:0000259" key="7">
    <source>
        <dbReference type="Pfam" id="PF22003"/>
    </source>
</evidence>
<feature type="domain" description="MrkD-like receptor binding" evidence="7">
    <location>
        <begin position="33"/>
        <end position="148"/>
    </location>
</feature>
<feature type="domain" description="Fimbrial-type adhesion" evidence="6">
    <location>
        <begin position="165"/>
        <end position="307"/>
    </location>
</feature>
<evidence type="ECO:0000256" key="4">
    <source>
        <dbReference type="ARBA" id="ARBA00023263"/>
    </source>
</evidence>
<dbReference type="GO" id="GO:0009289">
    <property type="term" value="C:pilus"/>
    <property type="evidence" value="ECO:0007669"/>
    <property type="project" value="UniProtKB-SubCell"/>
</dbReference>
<evidence type="ECO:0000259" key="6">
    <source>
        <dbReference type="Pfam" id="PF00419"/>
    </source>
</evidence>
<dbReference type="Gene3D" id="2.60.40.1090">
    <property type="entry name" value="Fimbrial-type adhesion domain"/>
    <property type="match status" value="1"/>
</dbReference>
<evidence type="ECO:0000256" key="1">
    <source>
        <dbReference type="ARBA" id="ARBA00004561"/>
    </source>
</evidence>
<dbReference type="InterPro" id="IPR008966">
    <property type="entry name" value="Adhesion_dom_sf"/>
</dbReference>
<accession>A0A822WL81</accession>
<dbReference type="Gene3D" id="2.60.40.3310">
    <property type="match status" value="1"/>
</dbReference>
<dbReference type="InterPro" id="IPR050263">
    <property type="entry name" value="Bact_Fimbrial_Adh_Pro"/>
</dbReference>
<dbReference type="InterPro" id="IPR000259">
    <property type="entry name" value="Adhesion_dom_fimbrial"/>
</dbReference>
<comment type="similarity">
    <text evidence="2">Belongs to the fimbrial protein family.</text>
</comment>
<dbReference type="Proteomes" id="UP000076063">
    <property type="component" value="Unassembled WGS sequence"/>
</dbReference>
<dbReference type="InterPro" id="IPR036937">
    <property type="entry name" value="Adhesion_dom_fimbrial_sf"/>
</dbReference>
<dbReference type="InterPro" id="IPR054160">
    <property type="entry name" value="MrkD_recept-bd"/>
</dbReference>
<dbReference type="SUPFAM" id="SSF49401">
    <property type="entry name" value="Bacterial adhesins"/>
    <property type="match status" value="1"/>
</dbReference>